<keyword evidence="2" id="KW-1185">Reference proteome</keyword>
<protein>
    <submittedName>
        <fullName evidence="1">Uncharacterized protein</fullName>
    </submittedName>
</protein>
<organism evidence="1 2">
    <name type="scientific">Staphylococcus hominis</name>
    <dbReference type="NCBI Taxonomy" id="1290"/>
    <lineage>
        <taxon>Bacteria</taxon>
        <taxon>Bacillati</taxon>
        <taxon>Bacillota</taxon>
        <taxon>Bacilli</taxon>
        <taxon>Bacillales</taxon>
        <taxon>Staphylococcaceae</taxon>
        <taxon>Staphylococcus</taxon>
    </lineage>
</organism>
<dbReference type="Proteomes" id="UP000665944">
    <property type="component" value="Unassembled WGS sequence"/>
</dbReference>
<dbReference type="AlphaFoldDB" id="A0A8X8KJ08"/>
<name>A0A8X8KJ08_STAHO</name>
<sequence>MRFEDRVDLIVQKVAKYNPVTEKKESVEKILSNIPCNSSALSRERVLAEFGEAYKDITVVRFNHELDVIPTHALLRDRRYRVADVRTYRHKTSIYLHEELLNEN</sequence>
<dbReference type="EMBL" id="JAGHKT020000079">
    <property type="protein sequence ID" value="MCM5673590.1"/>
    <property type="molecule type" value="Genomic_DNA"/>
</dbReference>
<comment type="caution">
    <text evidence="1">The sequence shown here is derived from an EMBL/GenBank/DDBJ whole genome shotgun (WGS) entry which is preliminary data.</text>
</comment>
<evidence type="ECO:0000313" key="1">
    <source>
        <dbReference type="EMBL" id="MCM5673590.1"/>
    </source>
</evidence>
<proteinExistence type="predicted"/>
<accession>A0A8X8KJ08</accession>
<dbReference type="RefSeq" id="WP_071560897.1">
    <property type="nucleotide sequence ID" value="NZ_CP114460.1"/>
</dbReference>
<gene>
    <name evidence="1" type="ORF">J7T32_012750</name>
</gene>
<reference evidence="1 2" key="1">
    <citation type="submission" date="2022-06" db="EMBL/GenBank/DDBJ databases">
        <title>Staphylococcus hominis ShoR14 genome sequence.</title>
        <authorList>
            <person name="Yeo C.C."/>
            <person name="Chew C.H."/>
            <person name="Che Hamzah A.M."/>
            <person name="Al-Trad E.I."/>
        </authorList>
    </citation>
    <scope>NUCLEOTIDE SEQUENCE [LARGE SCALE GENOMIC DNA]</scope>
    <source>
        <strain evidence="1 2">ShoR14</strain>
    </source>
</reference>
<evidence type="ECO:0000313" key="2">
    <source>
        <dbReference type="Proteomes" id="UP000665944"/>
    </source>
</evidence>